<dbReference type="InterPro" id="IPR018060">
    <property type="entry name" value="HTH_AraC"/>
</dbReference>
<dbReference type="SMART" id="SM00342">
    <property type="entry name" value="HTH_ARAC"/>
    <property type="match status" value="1"/>
</dbReference>
<proteinExistence type="predicted"/>
<evidence type="ECO:0000259" key="4">
    <source>
        <dbReference type="PROSITE" id="PS01124"/>
    </source>
</evidence>
<evidence type="ECO:0000256" key="3">
    <source>
        <dbReference type="ARBA" id="ARBA00023163"/>
    </source>
</evidence>
<comment type="caution">
    <text evidence="5">The sequence shown here is derived from an EMBL/GenBank/DDBJ whole genome shotgun (WGS) entry which is preliminary data.</text>
</comment>
<dbReference type="PANTHER" id="PTHR46796">
    <property type="entry name" value="HTH-TYPE TRANSCRIPTIONAL ACTIVATOR RHAS-RELATED"/>
    <property type="match status" value="1"/>
</dbReference>
<dbReference type="EMBL" id="QLMA01000005">
    <property type="protein sequence ID" value="RAJ80082.1"/>
    <property type="molecule type" value="Genomic_DNA"/>
</dbReference>
<dbReference type="Pfam" id="PF12833">
    <property type="entry name" value="HTH_18"/>
    <property type="match status" value="1"/>
</dbReference>
<dbReference type="PROSITE" id="PS01124">
    <property type="entry name" value="HTH_ARAC_FAMILY_2"/>
    <property type="match status" value="1"/>
</dbReference>
<evidence type="ECO:0000256" key="2">
    <source>
        <dbReference type="ARBA" id="ARBA00023125"/>
    </source>
</evidence>
<dbReference type="InterPro" id="IPR050204">
    <property type="entry name" value="AraC_XylS_family_regulators"/>
</dbReference>
<keyword evidence="3" id="KW-0804">Transcription</keyword>
<dbReference type="OrthoDB" id="655946at2"/>
<dbReference type="AlphaFoldDB" id="A0A327VX72"/>
<gene>
    <name evidence="5" type="ORF">CLV59_105189</name>
</gene>
<dbReference type="Gene3D" id="1.10.10.60">
    <property type="entry name" value="Homeodomain-like"/>
    <property type="match status" value="1"/>
</dbReference>
<reference evidence="5 6" key="1">
    <citation type="submission" date="2018-06" db="EMBL/GenBank/DDBJ databases">
        <title>Genomic Encyclopedia of Archaeal and Bacterial Type Strains, Phase II (KMG-II): from individual species to whole genera.</title>
        <authorList>
            <person name="Goeker M."/>
        </authorList>
    </citation>
    <scope>NUCLEOTIDE SEQUENCE [LARGE SCALE GENOMIC DNA]</scope>
    <source>
        <strain evidence="5 6">DSM 29821</strain>
    </source>
</reference>
<dbReference type="RefSeq" id="WP_111593105.1">
    <property type="nucleotide sequence ID" value="NZ_QLMA01000005.1"/>
</dbReference>
<feature type="domain" description="HTH araC/xylS-type" evidence="4">
    <location>
        <begin position="165"/>
        <end position="261"/>
    </location>
</feature>
<evidence type="ECO:0000313" key="5">
    <source>
        <dbReference type="EMBL" id="RAJ80082.1"/>
    </source>
</evidence>
<organism evidence="5 6">
    <name type="scientific">Chitinophaga dinghuensis</name>
    <dbReference type="NCBI Taxonomy" id="1539050"/>
    <lineage>
        <taxon>Bacteria</taxon>
        <taxon>Pseudomonadati</taxon>
        <taxon>Bacteroidota</taxon>
        <taxon>Chitinophagia</taxon>
        <taxon>Chitinophagales</taxon>
        <taxon>Chitinophagaceae</taxon>
        <taxon>Chitinophaga</taxon>
    </lineage>
</organism>
<evidence type="ECO:0000313" key="6">
    <source>
        <dbReference type="Proteomes" id="UP000249819"/>
    </source>
</evidence>
<keyword evidence="2 5" id="KW-0238">DNA-binding</keyword>
<dbReference type="Proteomes" id="UP000249819">
    <property type="component" value="Unassembled WGS sequence"/>
</dbReference>
<name>A0A327VX72_9BACT</name>
<dbReference type="GO" id="GO:0043565">
    <property type="term" value="F:sequence-specific DNA binding"/>
    <property type="evidence" value="ECO:0007669"/>
    <property type="project" value="InterPro"/>
</dbReference>
<accession>A0A327VX72</accession>
<sequence>MFEFKLYYPSALLQKYVQYYVVTTISELKNELAVQEILPMALSGIHFMNIPGIVHFNHSEKEFDPAPLISMIGQLTTKRLNKFLLQGNIITAIFSSFGLFKIWGIQMSHMSNTVCNALDILNAAGLKSCWEQMFETLSSEQSIRILENFLLSNLEKNDFELRKMDKIVDCINASKGNINIDWLAHESNMSLKTFERHFSEKIGLPPKVFTRIIRFSNAMKMLQMKKGTFEILEVCGYTDQSHLIKDFKAFTGKSPRQYYPGLQEMLSFFMEHSIKE</sequence>
<evidence type="ECO:0000256" key="1">
    <source>
        <dbReference type="ARBA" id="ARBA00023015"/>
    </source>
</evidence>
<protein>
    <submittedName>
        <fullName evidence="5">AraC-like DNA-binding protein</fullName>
    </submittedName>
</protein>
<keyword evidence="1" id="KW-0805">Transcription regulation</keyword>
<dbReference type="SUPFAM" id="SSF46689">
    <property type="entry name" value="Homeodomain-like"/>
    <property type="match status" value="1"/>
</dbReference>
<dbReference type="GO" id="GO:0003700">
    <property type="term" value="F:DNA-binding transcription factor activity"/>
    <property type="evidence" value="ECO:0007669"/>
    <property type="project" value="InterPro"/>
</dbReference>
<dbReference type="InterPro" id="IPR009057">
    <property type="entry name" value="Homeodomain-like_sf"/>
</dbReference>
<keyword evidence="6" id="KW-1185">Reference proteome</keyword>
<dbReference type="PANTHER" id="PTHR46796:SF13">
    <property type="entry name" value="HTH-TYPE TRANSCRIPTIONAL ACTIVATOR RHAS"/>
    <property type="match status" value="1"/>
</dbReference>